<reference evidence="3 4" key="1">
    <citation type="journal article" date="2014" name="PLoS Genet.">
        <title>Phylogenetically driven sequencing of extremely halophilic archaea reveals strategies for static and dynamic osmo-response.</title>
        <authorList>
            <person name="Becker E.A."/>
            <person name="Seitzer P.M."/>
            <person name="Tritt A."/>
            <person name="Larsen D."/>
            <person name="Krusor M."/>
            <person name="Yao A.I."/>
            <person name="Wu D."/>
            <person name="Madern D."/>
            <person name="Eisen J.A."/>
            <person name="Darling A.E."/>
            <person name="Facciotti M.T."/>
        </authorList>
    </citation>
    <scope>NUCLEOTIDE SEQUENCE [LARGE SCALE GENOMIC DNA]</scope>
    <source>
        <strain evidence="3 4">JCM 14848</strain>
    </source>
</reference>
<evidence type="ECO:0000259" key="2">
    <source>
        <dbReference type="Pfam" id="PF04173"/>
    </source>
</evidence>
<evidence type="ECO:0000256" key="1">
    <source>
        <dbReference type="SAM" id="Phobius"/>
    </source>
</evidence>
<dbReference type="AlphaFoldDB" id="M0D4P5"/>
<feature type="transmembrane region" description="Helical" evidence="1">
    <location>
        <begin position="20"/>
        <end position="41"/>
    </location>
</feature>
<dbReference type="OrthoDB" id="199518at2157"/>
<protein>
    <submittedName>
        <fullName evidence="3">Doxx protein</fullName>
    </submittedName>
</protein>
<name>M0D4P5_HALPD</name>
<proteinExistence type="predicted"/>
<organism evidence="3 4">
    <name type="scientific">Halogeometricum pallidum JCM 14848</name>
    <dbReference type="NCBI Taxonomy" id="1227487"/>
    <lineage>
        <taxon>Archaea</taxon>
        <taxon>Methanobacteriati</taxon>
        <taxon>Methanobacteriota</taxon>
        <taxon>Stenosarchaea group</taxon>
        <taxon>Halobacteria</taxon>
        <taxon>Halobacteriales</taxon>
        <taxon>Haloferacaceae</taxon>
        <taxon>Halogeometricum</taxon>
    </lineage>
</organism>
<dbReference type="EMBL" id="AOIV01000025">
    <property type="protein sequence ID" value="ELZ30420.1"/>
    <property type="molecule type" value="Genomic_DNA"/>
</dbReference>
<keyword evidence="1" id="KW-0812">Transmembrane</keyword>
<feature type="transmembrane region" description="Helical" evidence="1">
    <location>
        <begin position="97"/>
        <end position="124"/>
    </location>
</feature>
<gene>
    <name evidence="3" type="ORF">C474_11426</name>
</gene>
<dbReference type="Pfam" id="PF04173">
    <property type="entry name" value="DoxD"/>
    <property type="match status" value="1"/>
</dbReference>
<dbReference type="Proteomes" id="UP000011513">
    <property type="component" value="Unassembled WGS sequence"/>
</dbReference>
<comment type="caution">
    <text evidence="3">The sequence shown here is derived from an EMBL/GenBank/DDBJ whole genome shotgun (WGS) entry which is preliminary data.</text>
</comment>
<dbReference type="eggNOG" id="arCOG02861">
    <property type="taxonomic scope" value="Archaea"/>
</dbReference>
<dbReference type="InParanoid" id="M0D4P5"/>
<keyword evidence="1" id="KW-1133">Transmembrane helix</keyword>
<accession>M0D4P5</accession>
<dbReference type="InterPro" id="IPR007301">
    <property type="entry name" value="DoxD"/>
</dbReference>
<keyword evidence="4" id="KW-1185">Reference proteome</keyword>
<dbReference type="RefSeq" id="WP_008386832.1">
    <property type="nucleotide sequence ID" value="NZ_AOIV01000025.1"/>
</dbReference>
<feature type="domain" description="TQO small subunit DoxD" evidence="2">
    <location>
        <begin position="28"/>
        <end position="165"/>
    </location>
</feature>
<keyword evidence="1" id="KW-0472">Membrane</keyword>
<dbReference type="PATRIC" id="fig|1227487.5.peg.2308"/>
<evidence type="ECO:0000313" key="3">
    <source>
        <dbReference type="EMBL" id="ELZ30420.1"/>
    </source>
</evidence>
<feature type="transmembrane region" description="Helical" evidence="1">
    <location>
        <begin position="73"/>
        <end position="91"/>
    </location>
</feature>
<feature type="transmembrane region" description="Helical" evidence="1">
    <location>
        <begin position="136"/>
        <end position="157"/>
    </location>
</feature>
<sequence length="178" mass="19173">MSTPTTTTRTAFEDVLEFDLQGTIAGYWLVALRLVTGYWFLHAGWTKFAFVSGEAFDASGYLMSTTGSPIHGFLAWAAATPWLMAFTNVAIPAGEFLIGLGLIVGGLVRLASFFGALLMVFFYLGNADWAHGLVNGDLFGLVLFVTLATFGAGRILGLDAYLEKLDLADNRVAKFILG</sequence>
<evidence type="ECO:0000313" key="4">
    <source>
        <dbReference type="Proteomes" id="UP000011513"/>
    </source>
</evidence>